<organism evidence="1 2">
    <name type="scientific">Legionella beliardensis</name>
    <dbReference type="NCBI Taxonomy" id="91822"/>
    <lineage>
        <taxon>Bacteria</taxon>
        <taxon>Pseudomonadati</taxon>
        <taxon>Pseudomonadota</taxon>
        <taxon>Gammaproteobacteria</taxon>
        <taxon>Legionellales</taxon>
        <taxon>Legionellaceae</taxon>
        <taxon>Legionella</taxon>
    </lineage>
</organism>
<dbReference type="OrthoDB" id="9989262at2"/>
<dbReference type="RefSeq" id="WP_131750111.1">
    <property type="nucleotide sequence ID" value="NZ_CAAAHO010000012.1"/>
</dbReference>
<evidence type="ECO:0000313" key="2">
    <source>
        <dbReference type="Proteomes" id="UP000254968"/>
    </source>
</evidence>
<dbReference type="EMBL" id="UGNV01000004">
    <property type="protein sequence ID" value="STX55663.1"/>
    <property type="molecule type" value="Genomic_DNA"/>
</dbReference>
<keyword evidence="2" id="KW-1185">Reference proteome</keyword>
<accession>A0A378JPE7</accession>
<gene>
    <name evidence="1" type="ORF">NCTC13315_03034</name>
</gene>
<reference evidence="1 2" key="1">
    <citation type="submission" date="2018-06" db="EMBL/GenBank/DDBJ databases">
        <authorList>
            <consortium name="Pathogen Informatics"/>
            <person name="Doyle S."/>
        </authorList>
    </citation>
    <scope>NUCLEOTIDE SEQUENCE [LARGE SCALE GENOMIC DNA]</scope>
    <source>
        <strain evidence="1 2">NCTC13315</strain>
    </source>
</reference>
<proteinExistence type="predicted"/>
<dbReference type="Proteomes" id="UP000254968">
    <property type="component" value="Unassembled WGS sequence"/>
</dbReference>
<dbReference type="AlphaFoldDB" id="A0A378JPE7"/>
<evidence type="ECO:0000313" key="1">
    <source>
        <dbReference type="EMBL" id="STX55663.1"/>
    </source>
</evidence>
<sequence>MKMRQHQLLENFIFDQQKEGHNRMRLIWGNGVIRGNISQIHTYDTERMISRLSHKYPHLDIKHLPEQITLFIDKKGNPINLTNTSLQTANMEKICSIRSDINIQDRVDIHFDRQYQKEFIPTQLQANSADLIDQVNDELMKGRFPSIDLMQRENMKLHLNNKTAKIPTSGSDAQHYSSLTANLSTHSNPALREISKQLDDYKLQFMQYSWGTSKNPDKAELMSRKWWALLCMANELREGLDSKPMRKQLFEKDFLKEWFPRSMEGKFSKTAASLVDKVNKEFILSKRLTRFESTLSEVKKELVADKQEFSSNKNTALSSAEIPIVDKIKYKINIIKIPENQRDINIQAVFSVLTSEKLVRSQDGTIPPIITKIQTIMRDIDHTDEKSIVAALTEIKEIISQNTNINCSEYVRDIINACIKAGNNTFQKIRDNLHKNPAIHEHIKSFEKVENNLNI</sequence>
<name>A0A378JPE7_9GAMM</name>
<protein>
    <submittedName>
        <fullName evidence="1">Ankyrin repeat protein</fullName>
    </submittedName>
</protein>